<dbReference type="RefSeq" id="WP_093328183.1">
    <property type="nucleotide sequence ID" value="NZ_AP027363.1"/>
</dbReference>
<protein>
    <recommendedName>
        <fullName evidence="3">Sulfotransferase family protein</fullName>
    </recommendedName>
</protein>
<dbReference type="SUPFAM" id="SSF52540">
    <property type="entry name" value="P-loop containing nucleoside triphosphate hydrolases"/>
    <property type="match status" value="1"/>
</dbReference>
<sequence length="199" mass="22670">MSEKILVLGLPRTGTTSFCAATLDLGFPTAHTAYTDKAIKKATVIADAPVFCDYPNLYEQYPTAKFILLHRDFRLWIPSIRQLLLRMHTNVTRSDGGFSPTIKRVYTTVFSPFTIENINSDSFLIDCYQQHSKQVREFCDINKVPLLELDISEEGSEQALVDFLAIKTEPFTFPHVNKAGKVIYWNKIKHPLKVNALEK</sequence>
<dbReference type="EMBL" id="FOHK01000004">
    <property type="protein sequence ID" value="SET08050.1"/>
    <property type="molecule type" value="Genomic_DNA"/>
</dbReference>
<dbReference type="PANTHER" id="PTHR36978">
    <property type="entry name" value="P-LOOP CONTAINING NUCLEOTIDE TRIPHOSPHATE HYDROLASE"/>
    <property type="match status" value="1"/>
</dbReference>
<dbReference type="PANTHER" id="PTHR36978:SF4">
    <property type="entry name" value="P-LOOP CONTAINING NUCLEOSIDE TRIPHOSPHATE HYDROLASE PROTEIN"/>
    <property type="match status" value="1"/>
</dbReference>
<evidence type="ECO:0008006" key="3">
    <source>
        <dbReference type="Google" id="ProtNLM"/>
    </source>
</evidence>
<proteinExistence type="predicted"/>
<dbReference type="InterPro" id="IPR040632">
    <property type="entry name" value="Sulfotransfer_4"/>
</dbReference>
<reference evidence="1 2" key="1">
    <citation type="submission" date="2016-10" db="EMBL/GenBank/DDBJ databases">
        <authorList>
            <person name="de Groot N.N."/>
        </authorList>
    </citation>
    <scope>NUCLEOTIDE SEQUENCE [LARGE SCALE GENOMIC DNA]</scope>
    <source>
        <strain evidence="1 2">DSM 19706</strain>
    </source>
</reference>
<dbReference type="Proteomes" id="UP000199308">
    <property type="component" value="Unassembled WGS sequence"/>
</dbReference>
<dbReference type="Pfam" id="PF17784">
    <property type="entry name" value="Sulfotransfer_4"/>
    <property type="match status" value="1"/>
</dbReference>
<gene>
    <name evidence="1" type="ORF">SAMN05660429_00996</name>
</gene>
<evidence type="ECO:0000313" key="2">
    <source>
        <dbReference type="Proteomes" id="UP000199308"/>
    </source>
</evidence>
<dbReference type="Gene3D" id="3.40.50.300">
    <property type="entry name" value="P-loop containing nucleotide triphosphate hydrolases"/>
    <property type="match status" value="1"/>
</dbReference>
<dbReference type="OrthoDB" id="7855297at2"/>
<accession>A0A1I0BP20</accession>
<dbReference type="AlphaFoldDB" id="A0A1I0BP20"/>
<keyword evidence="2" id="KW-1185">Reference proteome</keyword>
<evidence type="ECO:0000313" key="1">
    <source>
        <dbReference type="EMBL" id="SET08050.1"/>
    </source>
</evidence>
<dbReference type="InterPro" id="IPR027417">
    <property type="entry name" value="P-loop_NTPase"/>
</dbReference>
<dbReference type="STRING" id="349064.SAMN05660429_00996"/>
<name>A0A1I0BP20_THASX</name>
<organism evidence="1 2">
    <name type="scientific">Thalassotalea agarivorans</name>
    <name type="common">Thalassomonas agarivorans</name>
    <dbReference type="NCBI Taxonomy" id="349064"/>
    <lineage>
        <taxon>Bacteria</taxon>
        <taxon>Pseudomonadati</taxon>
        <taxon>Pseudomonadota</taxon>
        <taxon>Gammaproteobacteria</taxon>
        <taxon>Alteromonadales</taxon>
        <taxon>Colwelliaceae</taxon>
        <taxon>Thalassotalea</taxon>
    </lineage>
</organism>